<accession>A0A0L0P0T2</accession>
<dbReference type="AlphaFoldDB" id="A0A0L0P0T2"/>
<name>A0A0L0P0T2_CANAR</name>
<keyword evidence="1" id="KW-1133">Transmembrane helix</keyword>
<dbReference type="EMBL" id="LGST01000020">
    <property type="protein sequence ID" value="KNE00013.1"/>
    <property type="molecule type" value="Genomic_DNA"/>
</dbReference>
<feature type="transmembrane region" description="Helical" evidence="1">
    <location>
        <begin position="20"/>
        <end position="40"/>
    </location>
</feature>
<keyword evidence="1" id="KW-0812">Transmembrane</keyword>
<keyword evidence="1" id="KW-0472">Membrane</keyword>
<protein>
    <submittedName>
        <fullName evidence="2">Uncharacterized protein</fullName>
    </submittedName>
</protein>
<evidence type="ECO:0000256" key="1">
    <source>
        <dbReference type="SAM" id="Phobius"/>
    </source>
</evidence>
<sequence>MTIPVAAENVKKRVIFERSAFPRAFLSLLGGGGGGGAVFVE</sequence>
<proteinExistence type="predicted"/>
<dbReference type="VEuPathDB" id="FungiDB:QG37_02951"/>
<comment type="caution">
    <text evidence="2">The sequence shown here is derived from an EMBL/GenBank/DDBJ whole genome shotgun (WGS) entry which is preliminary data.</text>
</comment>
<reference evidence="3" key="1">
    <citation type="journal article" date="2015" name="BMC Genomics">
        <title>Draft genome of a commonly misdiagnosed multidrug resistant pathogen Candida auris.</title>
        <authorList>
            <person name="Chatterjee S."/>
            <person name="Alampalli S.V."/>
            <person name="Nageshan R.K."/>
            <person name="Chettiar S.T."/>
            <person name="Joshi S."/>
            <person name="Tatu U.S."/>
        </authorList>
    </citation>
    <scope>NUCLEOTIDE SEQUENCE [LARGE SCALE GENOMIC DNA]</scope>
    <source>
        <strain evidence="3">6684</strain>
    </source>
</reference>
<gene>
    <name evidence="2" type="ORF">QG37_02951</name>
</gene>
<evidence type="ECO:0000313" key="2">
    <source>
        <dbReference type="EMBL" id="KNE00013.1"/>
    </source>
</evidence>
<organism evidence="2 3">
    <name type="scientific">Candidozyma auris</name>
    <name type="common">Yeast</name>
    <name type="synonym">Candida auris</name>
    <dbReference type="NCBI Taxonomy" id="498019"/>
    <lineage>
        <taxon>Eukaryota</taxon>
        <taxon>Fungi</taxon>
        <taxon>Dikarya</taxon>
        <taxon>Ascomycota</taxon>
        <taxon>Saccharomycotina</taxon>
        <taxon>Pichiomycetes</taxon>
        <taxon>Metschnikowiaceae</taxon>
        <taxon>Candidozyma</taxon>
    </lineage>
</organism>
<dbReference type="Proteomes" id="UP000037122">
    <property type="component" value="Unassembled WGS sequence"/>
</dbReference>
<evidence type="ECO:0000313" key="3">
    <source>
        <dbReference type="Proteomes" id="UP000037122"/>
    </source>
</evidence>